<evidence type="ECO:0000259" key="3">
    <source>
        <dbReference type="Pfam" id="PF13505"/>
    </source>
</evidence>
<dbReference type="Pfam" id="PF13505">
    <property type="entry name" value="OMP_b-brl"/>
    <property type="match status" value="1"/>
</dbReference>
<dbReference type="SUPFAM" id="SSF56925">
    <property type="entry name" value="OMPA-like"/>
    <property type="match status" value="1"/>
</dbReference>
<accession>A0A0R0B5F2</accession>
<dbReference type="Proteomes" id="UP000051757">
    <property type="component" value="Unassembled WGS sequence"/>
</dbReference>
<feature type="signal peptide" evidence="2">
    <location>
        <begin position="1"/>
        <end position="22"/>
    </location>
</feature>
<gene>
    <name evidence="4" type="ORF">ARC23_05225</name>
</gene>
<dbReference type="InterPro" id="IPR011250">
    <property type="entry name" value="OMP/PagP_B-barrel"/>
</dbReference>
<evidence type="ECO:0000313" key="5">
    <source>
        <dbReference type="Proteomes" id="UP000051757"/>
    </source>
</evidence>
<keyword evidence="1 2" id="KW-0732">Signal</keyword>
<reference evidence="4 5" key="1">
    <citation type="journal article" date="2016" name="Front. Microbiol.">
        <title>Genome Sequence of Type Strains of Genus Stenotrophomonas.</title>
        <authorList>
            <person name="Patil P.P."/>
            <person name="Midha S."/>
            <person name="Kumar S."/>
            <person name="Patil P.B."/>
        </authorList>
    </citation>
    <scope>NUCLEOTIDE SEQUENCE [LARGE SCALE GENOMIC DNA]</scope>
    <source>
        <strain evidence="4 5">LMG 978</strain>
    </source>
</reference>
<comment type="caution">
    <text evidence="4">The sequence shown here is derived from an EMBL/GenBank/DDBJ whole genome shotgun (WGS) entry which is preliminary data.</text>
</comment>
<feature type="domain" description="Outer membrane protein beta-barrel" evidence="3">
    <location>
        <begin position="10"/>
        <end position="195"/>
    </location>
</feature>
<organism evidence="4 5">
    <name type="scientific">Stenotrophomonas beteli</name>
    <dbReference type="NCBI Taxonomy" id="3384461"/>
    <lineage>
        <taxon>Bacteria</taxon>
        <taxon>Pseudomonadati</taxon>
        <taxon>Pseudomonadota</taxon>
        <taxon>Gammaproteobacteria</taxon>
        <taxon>Lysobacterales</taxon>
        <taxon>Lysobacteraceae</taxon>
        <taxon>Stenotrophomonas</taxon>
        <taxon>Stenotrophomonas maltophilia group</taxon>
    </lineage>
</organism>
<feature type="chain" id="PRO_5006391881" evidence="2">
    <location>
        <begin position="23"/>
        <end position="227"/>
    </location>
</feature>
<evidence type="ECO:0000256" key="2">
    <source>
        <dbReference type="SAM" id="SignalP"/>
    </source>
</evidence>
<protein>
    <submittedName>
        <fullName evidence="4">Porin</fullName>
    </submittedName>
</protein>
<evidence type="ECO:0000256" key="1">
    <source>
        <dbReference type="ARBA" id="ARBA00022729"/>
    </source>
</evidence>
<dbReference type="OrthoDB" id="6101900at2"/>
<dbReference type="InterPro" id="IPR027385">
    <property type="entry name" value="Beta-barrel_OMP"/>
</dbReference>
<proteinExistence type="predicted"/>
<dbReference type="Gene3D" id="2.40.160.20">
    <property type="match status" value="1"/>
</dbReference>
<keyword evidence="5" id="KW-1185">Reference proteome</keyword>
<dbReference type="EMBL" id="LLXV01000014">
    <property type="protein sequence ID" value="KRG52533.1"/>
    <property type="molecule type" value="Genomic_DNA"/>
</dbReference>
<dbReference type="AlphaFoldDB" id="A0A0R0B5F2"/>
<name>A0A0R0B5F2_9GAMM</name>
<evidence type="ECO:0000313" key="4">
    <source>
        <dbReference type="EMBL" id="KRG52533.1"/>
    </source>
</evidence>
<sequence length="227" mass="24443">MKNLIAAACAAACTCLPMVALAQDSGGYYATVRAIDAHHQARNMDASARPGVGQFVAGDQRQHFATGSAAFGHARGNGWRTEGEYVVRRTDTYTSGSSAFATSFNHHDVRSQRLMLNIYRDIAINDAWSLYGMAGAGLSHLQSGGWQGNAGRQYAKATRTHLAWSLGAGISVAAGRNTTLDLGYRYVDLGTTESGWNTFGNARGLQDEKMQLDLVSREVTLGLRFAF</sequence>